<protein>
    <submittedName>
        <fullName evidence="1">Uncharacterized protein</fullName>
    </submittedName>
</protein>
<reference evidence="1 2" key="1">
    <citation type="journal article" date="2018" name="Sci. Rep.">
        <title>Genomic signatures of local adaptation to the degree of environmental predictability in rotifers.</title>
        <authorList>
            <person name="Franch-Gras L."/>
            <person name="Hahn C."/>
            <person name="Garcia-Roger E.M."/>
            <person name="Carmona M.J."/>
            <person name="Serra M."/>
            <person name="Gomez A."/>
        </authorList>
    </citation>
    <scope>NUCLEOTIDE SEQUENCE [LARGE SCALE GENOMIC DNA]</scope>
    <source>
        <strain evidence="1">HYR1</strain>
    </source>
</reference>
<dbReference type="EMBL" id="REGN01001970">
    <property type="protein sequence ID" value="RNA31218.1"/>
    <property type="molecule type" value="Genomic_DNA"/>
</dbReference>
<organism evidence="1 2">
    <name type="scientific">Brachionus plicatilis</name>
    <name type="common">Marine rotifer</name>
    <name type="synonym">Brachionus muelleri</name>
    <dbReference type="NCBI Taxonomy" id="10195"/>
    <lineage>
        <taxon>Eukaryota</taxon>
        <taxon>Metazoa</taxon>
        <taxon>Spiralia</taxon>
        <taxon>Gnathifera</taxon>
        <taxon>Rotifera</taxon>
        <taxon>Eurotatoria</taxon>
        <taxon>Monogononta</taxon>
        <taxon>Pseudotrocha</taxon>
        <taxon>Ploima</taxon>
        <taxon>Brachionidae</taxon>
        <taxon>Brachionus</taxon>
    </lineage>
</organism>
<name>A0A3M7S6I2_BRAPC</name>
<comment type="caution">
    <text evidence="1">The sequence shown here is derived from an EMBL/GenBank/DDBJ whole genome shotgun (WGS) entry which is preliminary data.</text>
</comment>
<evidence type="ECO:0000313" key="2">
    <source>
        <dbReference type="Proteomes" id="UP000276133"/>
    </source>
</evidence>
<dbReference type="Proteomes" id="UP000276133">
    <property type="component" value="Unassembled WGS sequence"/>
</dbReference>
<keyword evidence="2" id="KW-1185">Reference proteome</keyword>
<evidence type="ECO:0000313" key="1">
    <source>
        <dbReference type="EMBL" id="RNA31218.1"/>
    </source>
</evidence>
<sequence>MFMKAKKFESLTHVYYSYFESIKMILRNKKKTSEYLKLDKSRCRNIRRKENKENSLNDAELRKFSRIDCSHILNFNEYGSNIDKKLKN</sequence>
<dbReference type="AlphaFoldDB" id="A0A3M7S6I2"/>
<proteinExistence type="predicted"/>
<gene>
    <name evidence="1" type="ORF">BpHYR1_049041</name>
</gene>
<accession>A0A3M7S6I2</accession>